<dbReference type="PANTHER" id="PTHR10091">
    <property type="entry name" value="ALDOSE-1-EPIMERASE"/>
    <property type="match status" value="1"/>
</dbReference>
<organism evidence="4 5">
    <name type="scientific">Collinsella ureilytica</name>
    <dbReference type="NCBI Taxonomy" id="2869515"/>
    <lineage>
        <taxon>Bacteria</taxon>
        <taxon>Bacillati</taxon>
        <taxon>Actinomycetota</taxon>
        <taxon>Coriobacteriia</taxon>
        <taxon>Coriobacteriales</taxon>
        <taxon>Coriobacteriaceae</taxon>
        <taxon>Collinsella</taxon>
    </lineage>
</organism>
<accession>A0ABS7MJD2</accession>
<dbReference type="Gene3D" id="2.70.98.10">
    <property type="match status" value="1"/>
</dbReference>
<dbReference type="SUPFAM" id="SSF74650">
    <property type="entry name" value="Galactose mutarotase-like"/>
    <property type="match status" value="1"/>
</dbReference>
<sequence length="293" mass="31406">MQFSCCLDDGELGLPGARRFFAIYTLRTCKASATEIAACKSDGATTEGAACELDGTTVKPDGAATEEATCEPNGTANKLDGAAFACKTPAEYTEGAELVLTLRCETDHDTYVNMTNHTYFNLQGAGSGSALGALVTLRASHFLPIREDSVSAGEIRPVAHTPFDFTSPKRLDADIAADDIQLARARGYDHCFVIDGYEPGTGARPALCAHDPASGRVLEILITQPGAHLYTGNWLNDHNAKRGASFEPGAGFAFEPEFFPDNVHHADWEHPVCTPDTPWSQTIVYRFSTVDPA</sequence>
<reference evidence="4 5" key="1">
    <citation type="submission" date="2021-08" db="EMBL/GenBank/DDBJ databases">
        <title>Collinsella faecalis sp. nov. isolated from swine faeces.</title>
        <authorList>
            <person name="Oh B.S."/>
            <person name="Lee J.H."/>
        </authorList>
    </citation>
    <scope>NUCLEOTIDE SEQUENCE [LARGE SCALE GENOMIC DNA]</scope>
    <source>
        <strain evidence="4 5">AGMB00827</strain>
    </source>
</reference>
<evidence type="ECO:0000313" key="4">
    <source>
        <dbReference type="EMBL" id="MBY4797464.1"/>
    </source>
</evidence>
<evidence type="ECO:0000313" key="5">
    <source>
        <dbReference type="Proteomes" id="UP000700908"/>
    </source>
</evidence>
<evidence type="ECO:0000256" key="2">
    <source>
        <dbReference type="ARBA" id="ARBA00032300"/>
    </source>
</evidence>
<dbReference type="InterPro" id="IPR018052">
    <property type="entry name" value="Ald1_epimerase_CS"/>
</dbReference>
<evidence type="ECO:0000256" key="1">
    <source>
        <dbReference type="ARBA" id="ARBA00014165"/>
    </source>
</evidence>
<dbReference type="EMBL" id="JAIMFO010000005">
    <property type="protein sequence ID" value="MBY4797464.1"/>
    <property type="molecule type" value="Genomic_DNA"/>
</dbReference>
<protein>
    <recommendedName>
        <fullName evidence="1">Aldose 1-epimerase</fullName>
    </recommendedName>
    <alternativeName>
        <fullName evidence="3">Galactose mutarotase</fullName>
    </alternativeName>
    <alternativeName>
        <fullName evidence="2">Type-1 mutarotase</fullName>
    </alternativeName>
</protein>
<name>A0ABS7MJD2_9ACTN</name>
<proteinExistence type="predicted"/>
<dbReference type="InterPro" id="IPR014718">
    <property type="entry name" value="GH-type_carb-bd"/>
</dbReference>
<dbReference type="PROSITE" id="PS00545">
    <property type="entry name" value="ALDOSE_1_EPIMERASE"/>
    <property type="match status" value="1"/>
</dbReference>
<keyword evidence="5" id="KW-1185">Reference proteome</keyword>
<dbReference type="InterPro" id="IPR011013">
    <property type="entry name" value="Gal_mutarotase_sf_dom"/>
</dbReference>
<comment type="caution">
    <text evidence="4">The sequence shown here is derived from an EMBL/GenBank/DDBJ whole genome shotgun (WGS) entry which is preliminary data.</text>
</comment>
<evidence type="ECO:0000256" key="3">
    <source>
        <dbReference type="ARBA" id="ARBA00033373"/>
    </source>
</evidence>
<dbReference type="InterPro" id="IPR008183">
    <property type="entry name" value="Aldose_1/G6P_1-epimerase"/>
</dbReference>
<gene>
    <name evidence="4" type="ORF">K6V98_03715</name>
</gene>
<dbReference type="Proteomes" id="UP000700908">
    <property type="component" value="Unassembled WGS sequence"/>
</dbReference>
<dbReference type="Pfam" id="PF01263">
    <property type="entry name" value="Aldose_epim"/>
    <property type="match status" value="1"/>
</dbReference>
<dbReference type="PANTHER" id="PTHR10091:SF0">
    <property type="entry name" value="GALACTOSE MUTAROTASE"/>
    <property type="match status" value="1"/>
</dbReference>